<comment type="caution">
    <text evidence="1">The sequence shown here is derived from an EMBL/GenBank/DDBJ whole genome shotgun (WGS) entry which is preliminary data.</text>
</comment>
<gene>
    <name evidence="1" type="ORF">FHT01_000589</name>
</gene>
<organism evidence="1 2">
    <name type="scientific">Sphingomonas japonica</name>
    <dbReference type="NCBI Taxonomy" id="511662"/>
    <lineage>
        <taxon>Bacteria</taxon>
        <taxon>Pseudomonadati</taxon>
        <taxon>Pseudomonadota</taxon>
        <taxon>Alphaproteobacteria</taxon>
        <taxon>Sphingomonadales</taxon>
        <taxon>Sphingomonadaceae</taxon>
        <taxon>Sphingomonas</taxon>
    </lineage>
</organism>
<keyword evidence="2" id="KW-1185">Reference proteome</keyword>
<protein>
    <recommendedName>
        <fullName evidence="3">Phytanoyl-CoA dioxygenase (PhyH)</fullName>
    </recommendedName>
</protein>
<dbReference type="EMBL" id="JAASQP010000001">
    <property type="protein sequence ID" value="NIJ23047.1"/>
    <property type="molecule type" value="Genomic_DNA"/>
</dbReference>
<sequence>MNRHPLDPACTATRHEIGVERQPLLILDRVLADPMRLVAAATSAAFAPAYGAAGGYPGVRAPAPLDYVEAVARSLLPVLIDGFALPRAKLRRAECNFSLVTLPPDRLHASQRAPHIDTVDPWQFAILHYLCGPEHGGTAFFRHRATGFETLSADRLPAYDEARARDADGDGYIVASDAGFDMAYSVDAAFDRLIVYRSCLLHSGRIGDPSRLSSDPRRGRLTANIFLTLRPG</sequence>
<dbReference type="Proteomes" id="UP000788153">
    <property type="component" value="Unassembled WGS sequence"/>
</dbReference>
<evidence type="ECO:0000313" key="2">
    <source>
        <dbReference type="Proteomes" id="UP000788153"/>
    </source>
</evidence>
<dbReference type="Pfam" id="PF20043">
    <property type="entry name" value="DUF6445"/>
    <property type="match status" value="1"/>
</dbReference>
<proteinExistence type="predicted"/>
<evidence type="ECO:0000313" key="1">
    <source>
        <dbReference type="EMBL" id="NIJ23047.1"/>
    </source>
</evidence>
<name>A0ABX0U0X9_9SPHN</name>
<reference evidence="1 2" key="1">
    <citation type="submission" date="2020-03" db="EMBL/GenBank/DDBJ databases">
        <title>Genomic Encyclopedia of Type Strains, Phase IV (KMG-IV): sequencing the most valuable type-strain genomes for metagenomic binning, comparative biology and taxonomic classification.</title>
        <authorList>
            <person name="Goeker M."/>
        </authorList>
    </citation>
    <scope>NUCLEOTIDE SEQUENCE [LARGE SCALE GENOMIC DNA]</scope>
    <source>
        <strain evidence="1 2">DSM 22753</strain>
    </source>
</reference>
<accession>A0ABX0U0X9</accession>
<dbReference type="InterPro" id="IPR045617">
    <property type="entry name" value="DUF6445"/>
</dbReference>
<evidence type="ECO:0008006" key="3">
    <source>
        <dbReference type="Google" id="ProtNLM"/>
    </source>
</evidence>
<dbReference type="RefSeq" id="WP_208402827.1">
    <property type="nucleotide sequence ID" value="NZ_JAASQP010000001.1"/>
</dbReference>